<organism evidence="1 2">
    <name type="scientific">Capsicum annuum</name>
    <name type="common">Capsicum pepper</name>
    <dbReference type="NCBI Taxonomy" id="4072"/>
    <lineage>
        <taxon>Eukaryota</taxon>
        <taxon>Viridiplantae</taxon>
        <taxon>Streptophyta</taxon>
        <taxon>Embryophyta</taxon>
        <taxon>Tracheophyta</taxon>
        <taxon>Spermatophyta</taxon>
        <taxon>Magnoliopsida</taxon>
        <taxon>eudicotyledons</taxon>
        <taxon>Gunneridae</taxon>
        <taxon>Pentapetalae</taxon>
        <taxon>asterids</taxon>
        <taxon>lamiids</taxon>
        <taxon>Solanales</taxon>
        <taxon>Solanaceae</taxon>
        <taxon>Solanoideae</taxon>
        <taxon>Capsiceae</taxon>
        <taxon>Capsicum</taxon>
    </lineage>
</organism>
<dbReference type="AlphaFoldDB" id="A0A2G2ZAW6"/>
<dbReference type="Gramene" id="PHT79084">
    <property type="protein sequence ID" value="PHT79084"/>
    <property type="gene ID" value="T459_17136"/>
</dbReference>
<reference evidence="1 2" key="1">
    <citation type="journal article" date="2014" name="Nat. Genet.">
        <title>Genome sequence of the hot pepper provides insights into the evolution of pungency in Capsicum species.</title>
        <authorList>
            <person name="Kim S."/>
            <person name="Park M."/>
            <person name="Yeom S.I."/>
            <person name="Kim Y.M."/>
            <person name="Lee J.M."/>
            <person name="Lee H.A."/>
            <person name="Seo E."/>
            <person name="Choi J."/>
            <person name="Cheong K."/>
            <person name="Kim K.T."/>
            <person name="Jung K."/>
            <person name="Lee G.W."/>
            <person name="Oh S.K."/>
            <person name="Bae C."/>
            <person name="Kim S.B."/>
            <person name="Lee H.Y."/>
            <person name="Kim S.Y."/>
            <person name="Kim M.S."/>
            <person name="Kang B.C."/>
            <person name="Jo Y.D."/>
            <person name="Yang H.B."/>
            <person name="Jeong H.J."/>
            <person name="Kang W.H."/>
            <person name="Kwon J.K."/>
            <person name="Shin C."/>
            <person name="Lim J.Y."/>
            <person name="Park J.H."/>
            <person name="Huh J.H."/>
            <person name="Kim J.S."/>
            <person name="Kim B.D."/>
            <person name="Cohen O."/>
            <person name="Paran I."/>
            <person name="Suh M.C."/>
            <person name="Lee S.B."/>
            <person name="Kim Y.K."/>
            <person name="Shin Y."/>
            <person name="Noh S.J."/>
            <person name="Park J."/>
            <person name="Seo Y.S."/>
            <person name="Kwon S.Y."/>
            <person name="Kim H.A."/>
            <person name="Park J.M."/>
            <person name="Kim H.J."/>
            <person name="Choi S.B."/>
            <person name="Bosland P.W."/>
            <person name="Reeves G."/>
            <person name="Jo S.H."/>
            <person name="Lee B.W."/>
            <person name="Cho H.T."/>
            <person name="Choi H.S."/>
            <person name="Lee M.S."/>
            <person name="Yu Y."/>
            <person name="Do Choi Y."/>
            <person name="Park B.S."/>
            <person name="van Deynze A."/>
            <person name="Ashrafi H."/>
            <person name="Hill T."/>
            <person name="Kim W.T."/>
            <person name="Pai H.S."/>
            <person name="Ahn H.K."/>
            <person name="Yeam I."/>
            <person name="Giovannoni J.J."/>
            <person name="Rose J.K."/>
            <person name="Sorensen I."/>
            <person name="Lee S.J."/>
            <person name="Kim R.W."/>
            <person name="Choi I.Y."/>
            <person name="Choi B.S."/>
            <person name="Lim J.S."/>
            <person name="Lee Y.H."/>
            <person name="Choi D."/>
        </authorList>
    </citation>
    <scope>NUCLEOTIDE SEQUENCE [LARGE SCALE GENOMIC DNA]</scope>
    <source>
        <strain evidence="2">cv. CM334</strain>
    </source>
</reference>
<protein>
    <submittedName>
        <fullName evidence="1">Uncharacterized protein</fullName>
    </submittedName>
</protein>
<dbReference type="Proteomes" id="UP000222542">
    <property type="component" value="Unassembled WGS sequence"/>
</dbReference>
<dbReference type="EMBL" id="AYRZ02000006">
    <property type="protein sequence ID" value="PHT79084.1"/>
    <property type="molecule type" value="Genomic_DNA"/>
</dbReference>
<keyword evidence="2" id="KW-1185">Reference proteome</keyword>
<name>A0A2G2ZAW6_CAPAN</name>
<gene>
    <name evidence="1" type="ORF">T459_17136</name>
</gene>
<proteinExistence type="predicted"/>
<evidence type="ECO:0000313" key="1">
    <source>
        <dbReference type="EMBL" id="PHT79084.1"/>
    </source>
</evidence>
<reference evidence="1 2" key="2">
    <citation type="journal article" date="2017" name="Genome Biol.">
        <title>New reference genome sequences of hot pepper reveal the massive evolution of plant disease-resistance genes by retroduplication.</title>
        <authorList>
            <person name="Kim S."/>
            <person name="Park J."/>
            <person name="Yeom S.I."/>
            <person name="Kim Y.M."/>
            <person name="Seo E."/>
            <person name="Kim K.T."/>
            <person name="Kim M.S."/>
            <person name="Lee J.M."/>
            <person name="Cheong K."/>
            <person name="Shin H.S."/>
            <person name="Kim S.B."/>
            <person name="Han K."/>
            <person name="Lee J."/>
            <person name="Park M."/>
            <person name="Lee H.A."/>
            <person name="Lee H.Y."/>
            <person name="Lee Y."/>
            <person name="Oh S."/>
            <person name="Lee J.H."/>
            <person name="Choi E."/>
            <person name="Choi E."/>
            <person name="Lee S.E."/>
            <person name="Jeon J."/>
            <person name="Kim H."/>
            <person name="Choi G."/>
            <person name="Song H."/>
            <person name="Lee J."/>
            <person name="Lee S.C."/>
            <person name="Kwon J.K."/>
            <person name="Lee H.Y."/>
            <person name="Koo N."/>
            <person name="Hong Y."/>
            <person name="Kim R.W."/>
            <person name="Kang W.H."/>
            <person name="Huh J.H."/>
            <person name="Kang B.C."/>
            <person name="Yang T.J."/>
            <person name="Lee Y.H."/>
            <person name="Bennetzen J.L."/>
            <person name="Choi D."/>
        </authorList>
    </citation>
    <scope>NUCLEOTIDE SEQUENCE [LARGE SCALE GENOMIC DNA]</scope>
    <source>
        <strain evidence="2">cv. CM334</strain>
    </source>
</reference>
<evidence type="ECO:0000313" key="2">
    <source>
        <dbReference type="Proteomes" id="UP000222542"/>
    </source>
</evidence>
<accession>A0A2G2ZAW6</accession>
<comment type="caution">
    <text evidence="1">The sequence shown here is derived from an EMBL/GenBank/DDBJ whole genome shotgun (WGS) entry which is preliminary data.</text>
</comment>
<sequence length="117" mass="13108">MLPAIWFIFSRNRSDVAVQYLEDYRSGFICDELQRITSIGEQPIPRAAHAATYSCVNYGCYSGLYLADSFVCFVYDDVVPPLKMFYYYPSQGGIGPTCLSAEGLHVLDLNKDNDGIV</sequence>